<evidence type="ECO:0000313" key="2">
    <source>
        <dbReference type="EMBL" id="AHI23430.1"/>
    </source>
</evidence>
<protein>
    <recommendedName>
        <fullName evidence="4">Sortase</fullName>
    </recommendedName>
</protein>
<accession>W5Y3L0</accession>
<dbReference type="KEGG" id="cvt:B843_10225"/>
<dbReference type="Proteomes" id="UP000019222">
    <property type="component" value="Chromosome"/>
</dbReference>
<proteinExistence type="predicted"/>
<dbReference type="Gene3D" id="2.40.260.10">
    <property type="entry name" value="Sortase"/>
    <property type="match status" value="1"/>
</dbReference>
<dbReference type="InterPro" id="IPR023365">
    <property type="entry name" value="Sortase_dom-sf"/>
</dbReference>
<feature type="compositionally biased region" description="Low complexity" evidence="1">
    <location>
        <begin position="1"/>
        <end position="17"/>
    </location>
</feature>
<reference evidence="2 3" key="1">
    <citation type="submission" date="2013-02" db="EMBL/GenBank/DDBJ databases">
        <title>The complete genome sequence of Corynebacterium vitaeruminis DSM 20294.</title>
        <authorList>
            <person name="Ruckert C."/>
            <person name="Albersmeier A."/>
            <person name="Kalinowski J."/>
        </authorList>
    </citation>
    <scope>NUCLEOTIDE SEQUENCE [LARGE SCALE GENOMIC DNA]</scope>
    <source>
        <strain evidence="3">ATCC 10234</strain>
    </source>
</reference>
<evidence type="ECO:0008006" key="4">
    <source>
        <dbReference type="Google" id="ProtNLM"/>
    </source>
</evidence>
<dbReference type="HOGENOM" id="CLU_090282_1_0_11"/>
<evidence type="ECO:0000313" key="3">
    <source>
        <dbReference type="Proteomes" id="UP000019222"/>
    </source>
</evidence>
<sequence length="197" mass="20601">MATSTTSSAAPTTEASAVNKGAAPGGVGSFTMDGPAAITGATYDSMPYELPLNPAGPQDTMVRWVTGWGQSPTTPEKGTTYVLGHAWGQQKLVFNPISELVTATADMNAPVTVPGDEGVTVRRFNSTALNGSKITMSDGTGAREWVVDTAYLVDKDEAAYDTQLVDETIPGRIVLIACSVDGSQDLDYNVIVEGHLD</sequence>
<dbReference type="eggNOG" id="ENOG5031J1A">
    <property type="taxonomic scope" value="Bacteria"/>
</dbReference>
<dbReference type="PATRIC" id="fig|1224164.3.peg.2060"/>
<dbReference type="EMBL" id="CP004353">
    <property type="protein sequence ID" value="AHI23430.1"/>
    <property type="molecule type" value="Genomic_DNA"/>
</dbReference>
<evidence type="ECO:0000256" key="1">
    <source>
        <dbReference type="SAM" id="MobiDB-lite"/>
    </source>
</evidence>
<dbReference type="GO" id="GO:0016787">
    <property type="term" value="F:hydrolase activity"/>
    <property type="evidence" value="ECO:0007669"/>
    <property type="project" value="UniProtKB-KW"/>
</dbReference>
<name>W5Y3L0_9CORY</name>
<gene>
    <name evidence="2" type="ORF">B843_10225</name>
</gene>
<feature type="region of interest" description="Disordered" evidence="1">
    <location>
        <begin position="1"/>
        <end position="25"/>
    </location>
</feature>
<keyword evidence="3" id="KW-1185">Reference proteome</keyword>
<dbReference type="STRING" id="1224164.B843_10225"/>
<dbReference type="AlphaFoldDB" id="W5Y3L0"/>
<organism evidence="2 3">
    <name type="scientific">Corynebacterium vitaeruminis DSM 20294</name>
    <dbReference type="NCBI Taxonomy" id="1224164"/>
    <lineage>
        <taxon>Bacteria</taxon>
        <taxon>Bacillati</taxon>
        <taxon>Actinomycetota</taxon>
        <taxon>Actinomycetes</taxon>
        <taxon>Mycobacteriales</taxon>
        <taxon>Corynebacteriaceae</taxon>
        <taxon>Corynebacterium</taxon>
    </lineage>
</organism>